<evidence type="ECO:0000256" key="4">
    <source>
        <dbReference type="ARBA" id="ARBA00022452"/>
    </source>
</evidence>
<evidence type="ECO:0000256" key="5">
    <source>
        <dbReference type="ARBA" id="ARBA00022692"/>
    </source>
</evidence>
<comment type="caution">
    <text evidence="15">The sequence shown here is derived from an EMBL/GenBank/DDBJ whole genome shotgun (WGS) entry which is preliminary data.</text>
</comment>
<name>A0ABW1ASH2_9RHOO</name>
<gene>
    <name evidence="15" type="ORF">ACFPTN_12855</name>
</gene>
<evidence type="ECO:0000256" key="3">
    <source>
        <dbReference type="ARBA" id="ARBA00022448"/>
    </source>
</evidence>
<evidence type="ECO:0000256" key="9">
    <source>
        <dbReference type="ARBA" id="ARBA00023237"/>
    </source>
</evidence>
<proteinExistence type="inferred from homology"/>
<keyword evidence="5 10" id="KW-0812">Transmembrane</keyword>
<evidence type="ECO:0000259" key="13">
    <source>
        <dbReference type="Pfam" id="PF00593"/>
    </source>
</evidence>
<evidence type="ECO:0000256" key="2">
    <source>
        <dbReference type="ARBA" id="ARBA00009810"/>
    </source>
</evidence>
<sequence length="690" mass="75156">MTTRIHPPSLALMIALAHPALAADPQPAAAPDGDKPAELRAVTVSASALGVGSDAMSTPASVLEGDELVRRRAATLGETLANEPGIHATHFGAGASRPVIRGMDGARVKVLADGAEIMDASTISPDHAVAVEPMLSERIEVLRGPSALAYGGGAIGGVVNVLDRKIPVAIPERGVEGSVELRGNTAAREAAGAFEITAGSGSIAVHAEGLKRDARDYRVGDDWSGGSRVDGSYNETETGSLGISWIGERGYLGIAWTRQRNDYGLPGHTHELEDCHTHGNHLHCGAHDGHEDEEEHDHDHAEGGVPYVRLDSERWDLRGEYLDPFAGFARLRVRASHTNYGHDEIEDGAVATRFRNKASDGRIELEHQPLGGWRGVLGLQSTRRDFSAVGEEAYVQPTLTRRHGVFLVEEYTAGDWRFEAGLRHEWQKIDVDSASRDRSHRGNSVSVGAVWNFAPQYALGLSLSRAQRLPTAEELYADGLHMATRTLERGNPDLDAETSHNIDLSLKKLAGPTTFSVSAFHNRVSDFIYAHTLDEHDGLQLIEYAQRDAVFTGIEGQVRQRLNTMFGLTLFGDYVRARLASSDGDRDLPRIPAHRIGLRLDAHWQGWAGEVELYRVTRQRQVAEFESSTPGYNMLNLGASYAGRIDSVPYLFYVKVSNLTDELAYSHTSFIKDAAPLTGRNLTMGVRLSF</sequence>
<dbReference type="InterPro" id="IPR036942">
    <property type="entry name" value="Beta-barrel_TonB_sf"/>
</dbReference>
<organism evidence="15 16">
    <name type="scientific">Thauera sinica</name>
    <dbReference type="NCBI Taxonomy" id="2665146"/>
    <lineage>
        <taxon>Bacteria</taxon>
        <taxon>Pseudomonadati</taxon>
        <taxon>Pseudomonadota</taxon>
        <taxon>Betaproteobacteria</taxon>
        <taxon>Rhodocyclales</taxon>
        <taxon>Zoogloeaceae</taxon>
        <taxon>Thauera</taxon>
    </lineage>
</organism>
<dbReference type="PROSITE" id="PS52016">
    <property type="entry name" value="TONB_DEPENDENT_REC_3"/>
    <property type="match status" value="1"/>
</dbReference>
<keyword evidence="12" id="KW-0732">Signal</keyword>
<feature type="domain" description="TonB-dependent receptor plug" evidence="14">
    <location>
        <begin position="58"/>
        <end position="158"/>
    </location>
</feature>
<protein>
    <submittedName>
        <fullName evidence="15">TonB-dependent receptor domain-containing protein</fullName>
    </submittedName>
</protein>
<evidence type="ECO:0000313" key="16">
    <source>
        <dbReference type="Proteomes" id="UP001595974"/>
    </source>
</evidence>
<comment type="similarity">
    <text evidence="2 10 11">Belongs to the TonB-dependent receptor family.</text>
</comment>
<dbReference type="PANTHER" id="PTHR30069">
    <property type="entry name" value="TONB-DEPENDENT OUTER MEMBRANE RECEPTOR"/>
    <property type="match status" value="1"/>
</dbReference>
<dbReference type="Gene3D" id="2.170.130.10">
    <property type="entry name" value="TonB-dependent receptor, plug domain"/>
    <property type="match status" value="1"/>
</dbReference>
<keyword evidence="8 15" id="KW-0675">Receptor</keyword>
<evidence type="ECO:0000256" key="1">
    <source>
        <dbReference type="ARBA" id="ARBA00004571"/>
    </source>
</evidence>
<dbReference type="RefSeq" id="WP_096450069.1">
    <property type="nucleotide sequence ID" value="NZ_JBHSOG010000049.1"/>
</dbReference>
<keyword evidence="16" id="KW-1185">Reference proteome</keyword>
<dbReference type="SUPFAM" id="SSF56935">
    <property type="entry name" value="Porins"/>
    <property type="match status" value="1"/>
</dbReference>
<dbReference type="InterPro" id="IPR037066">
    <property type="entry name" value="Plug_dom_sf"/>
</dbReference>
<dbReference type="Gene3D" id="2.40.170.20">
    <property type="entry name" value="TonB-dependent receptor, beta-barrel domain"/>
    <property type="match status" value="1"/>
</dbReference>
<evidence type="ECO:0000256" key="11">
    <source>
        <dbReference type="RuleBase" id="RU003357"/>
    </source>
</evidence>
<feature type="domain" description="TonB-dependent receptor-like beta-barrel" evidence="13">
    <location>
        <begin position="304"/>
        <end position="642"/>
    </location>
</feature>
<evidence type="ECO:0000256" key="7">
    <source>
        <dbReference type="ARBA" id="ARBA00023136"/>
    </source>
</evidence>
<keyword evidence="6 11" id="KW-0798">TonB box</keyword>
<dbReference type="InterPro" id="IPR000531">
    <property type="entry name" value="Beta-barrel_TonB"/>
</dbReference>
<evidence type="ECO:0000256" key="8">
    <source>
        <dbReference type="ARBA" id="ARBA00023170"/>
    </source>
</evidence>
<keyword evidence="3 10" id="KW-0813">Transport</keyword>
<evidence type="ECO:0000256" key="12">
    <source>
        <dbReference type="SAM" id="SignalP"/>
    </source>
</evidence>
<comment type="subcellular location">
    <subcellularLocation>
        <location evidence="1 10">Cell outer membrane</location>
        <topology evidence="1 10">Multi-pass membrane protein</topology>
    </subcellularLocation>
</comment>
<keyword evidence="4 10" id="KW-1134">Transmembrane beta strand</keyword>
<dbReference type="Pfam" id="PF00593">
    <property type="entry name" value="TonB_dep_Rec_b-barrel"/>
    <property type="match status" value="1"/>
</dbReference>
<keyword evidence="7 10" id="KW-0472">Membrane</keyword>
<dbReference type="Proteomes" id="UP001595974">
    <property type="component" value="Unassembled WGS sequence"/>
</dbReference>
<reference evidence="16" key="1">
    <citation type="journal article" date="2019" name="Int. J. Syst. Evol. Microbiol.">
        <title>The Global Catalogue of Microorganisms (GCM) 10K type strain sequencing project: providing services to taxonomists for standard genome sequencing and annotation.</title>
        <authorList>
            <consortium name="The Broad Institute Genomics Platform"/>
            <consortium name="The Broad Institute Genome Sequencing Center for Infectious Disease"/>
            <person name="Wu L."/>
            <person name="Ma J."/>
        </authorList>
    </citation>
    <scope>NUCLEOTIDE SEQUENCE [LARGE SCALE GENOMIC DNA]</scope>
    <source>
        <strain evidence="16">SHR3</strain>
    </source>
</reference>
<dbReference type="InterPro" id="IPR039426">
    <property type="entry name" value="TonB-dep_rcpt-like"/>
</dbReference>
<evidence type="ECO:0000256" key="10">
    <source>
        <dbReference type="PROSITE-ProRule" id="PRU01360"/>
    </source>
</evidence>
<evidence type="ECO:0000259" key="14">
    <source>
        <dbReference type="Pfam" id="PF07715"/>
    </source>
</evidence>
<dbReference type="Pfam" id="PF07715">
    <property type="entry name" value="Plug"/>
    <property type="match status" value="1"/>
</dbReference>
<accession>A0ABW1ASH2</accession>
<evidence type="ECO:0000256" key="6">
    <source>
        <dbReference type="ARBA" id="ARBA00023077"/>
    </source>
</evidence>
<dbReference type="PANTHER" id="PTHR30069:SF40">
    <property type="entry name" value="TONB-DEPENDENT RECEPTOR NMB0964-RELATED"/>
    <property type="match status" value="1"/>
</dbReference>
<dbReference type="EMBL" id="JBHSOG010000049">
    <property type="protein sequence ID" value="MFC5770265.1"/>
    <property type="molecule type" value="Genomic_DNA"/>
</dbReference>
<keyword evidence="9 10" id="KW-0998">Cell outer membrane</keyword>
<feature type="signal peptide" evidence="12">
    <location>
        <begin position="1"/>
        <end position="22"/>
    </location>
</feature>
<dbReference type="CDD" id="cd01347">
    <property type="entry name" value="ligand_gated_channel"/>
    <property type="match status" value="1"/>
</dbReference>
<dbReference type="InterPro" id="IPR012910">
    <property type="entry name" value="Plug_dom"/>
</dbReference>
<evidence type="ECO:0000313" key="15">
    <source>
        <dbReference type="EMBL" id="MFC5770265.1"/>
    </source>
</evidence>
<feature type="chain" id="PRO_5045496552" evidence="12">
    <location>
        <begin position="23"/>
        <end position="690"/>
    </location>
</feature>